<gene>
    <name evidence="1" type="ORF">EDB95_4817</name>
</gene>
<protein>
    <submittedName>
        <fullName evidence="1">Uncharacterized protein</fullName>
    </submittedName>
</protein>
<dbReference type="AlphaFoldDB" id="A0A4R8DH09"/>
<reference evidence="1 2" key="1">
    <citation type="submission" date="2019-03" db="EMBL/GenBank/DDBJ databases">
        <title>Genomic Encyclopedia of Type Strains, Phase IV (KMG-IV): sequencing the most valuable type-strain genomes for metagenomic binning, comparative biology and taxonomic classification.</title>
        <authorList>
            <person name="Goeker M."/>
        </authorList>
    </citation>
    <scope>NUCLEOTIDE SEQUENCE [LARGE SCALE GENOMIC DNA]</scope>
    <source>
        <strain evidence="1 2">DSM 100059</strain>
    </source>
</reference>
<dbReference type="RefSeq" id="WP_133998384.1">
    <property type="nucleotide sequence ID" value="NZ_SODV01000002.1"/>
</dbReference>
<keyword evidence="2" id="KW-1185">Reference proteome</keyword>
<dbReference type="EMBL" id="SODV01000002">
    <property type="protein sequence ID" value="TDW96981.1"/>
    <property type="molecule type" value="Genomic_DNA"/>
</dbReference>
<evidence type="ECO:0000313" key="1">
    <source>
        <dbReference type="EMBL" id="TDW96981.1"/>
    </source>
</evidence>
<evidence type="ECO:0000313" key="2">
    <source>
        <dbReference type="Proteomes" id="UP000294498"/>
    </source>
</evidence>
<dbReference type="Proteomes" id="UP000294498">
    <property type="component" value="Unassembled WGS sequence"/>
</dbReference>
<comment type="caution">
    <text evidence="1">The sequence shown here is derived from an EMBL/GenBank/DDBJ whole genome shotgun (WGS) entry which is preliminary data.</text>
</comment>
<accession>A0A4R8DH09</accession>
<name>A0A4R8DH09_9BACT</name>
<dbReference type="OrthoDB" id="618143at2"/>
<proteinExistence type="predicted"/>
<organism evidence="1 2">
    <name type="scientific">Dinghuibacter silviterrae</name>
    <dbReference type="NCBI Taxonomy" id="1539049"/>
    <lineage>
        <taxon>Bacteria</taxon>
        <taxon>Pseudomonadati</taxon>
        <taxon>Bacteroidota</taxon>
        <taxon>Chitinophagia</taxon>
        <taxon>Chitinophagales</taxon>
        <taxon>Chitinophagaceae</taxon>
        <taxon>Dinghuibacter</taxon>
    </lineage>
</organism>
<sequence>MKWLIRRRKPQHSSWKRGVNIQDIFQTFERVPDAGATYTLELCIALPVKNDPGASMNFSGWGLMAGHCFLILRKQNGPVAHSRSFGFYPARRLSFWKPLRPYPSCIRDNRLHRAHARTRMTISPQDFETVREAAFSASMSSYRLLDYNCADFALAVFNSVRAEPVVPPPYGVQCFGIPLGYNRLPSRKQMMIPQTPHGLYEVLGAADRLPNGVASGPEVTDRQHVSVRQNGLVAS</sequence>